<protein>
    <submittedName>
        <fullName evidence="2">Uncharacterized protein</fullName>
    </submittedName>
</protein>
<organism evidence="2 3">
    <name type="scientific">Ooceraea biroi</name>
    <name type="common">Clonal raider ant</name>
    <name type="synonym">Cerapachys biroi</name>
    <dbReference type="NCBI Taxonomy" id="2015173"/>
    <lineage>
        <taxon>Eukaryota</taxon>
        <taxon>Metazoa</taxon>
        <taxon>Ecdysozoa</taxon>
        <taxon>Arthropoda</taxon>
        <taxon>Hexapoda</taxon>
        <taxon>Insecta</taxon>
        <taxon>Pterygota</taxon>
        <taxon>Neoptera</taxon>
        <taxon>Endopterygota</taxon>
        <taxon>Hymenoptera</taxon>
        <taxon>Apocrita</taxon>
        <taxon>Aculeata</taxon>
        <taxon>Formicoidea</taxon>
        <taxon>Formicidae</taxon>
        <taxon>Dorylinae</taxon>
        <taxon>Ooceraea</taxon>
    </lineage>
</organism>
<sequence>MPLATSDFRNPVCQEMRSLRFISSGGGGGGGGGIGGGSGSGADQLVSSSLAETRTSPVQPPETLSFARTYNEQEGYAKTYNEQGSVDSSDTYASCQTHPSHSQGDLTEEADSNLYVNPLEATEKCGTGRVKKSISGEVGRNVSTDASPSIESLKEIRPFNEVSKVNLNDTIPKHRKIRIQQSVKPRAQFFGDQESMVARGILREDIANLEDNNNHYRGLRGGRPSLFAPTNSLASATRIINHHLFGSLGGPKHYAGTSAESKLSLSADSIDSDGMPFVDRHRASRSILKKSDSGNNYYSNTGDSDTEKLITDSVSTASVCDNETTACELQSNANVSRTRKRPVSPLLSRQVLESMFRTNNNADREYTSGERDRGRTSARTPKILFGDVEEEKHARDEAVAENQNKEGQPRRPKVRMQEESRESQTTLIVRPGKTKKMPPADEKKKASKSSGHGCATYKSTDANCLPQEYRFSW</sequence>
<dbReference type="OrthoDB" id="296522at2759"/>
<name>A0A026WK58_OOCBI</name>
<dbReference type="OMA" id="DANCLPQ"/>
<feature type="compositionally biased region" description="Polar residues" evidence="1">
    <location>
        <begin position="45"/>
        <end position="57"/>
    </location>
</feature>
<feature type="region of interest" description="Disordered" evidence="1">
    <location>
        <begin position="82"/>
        <end position="107"/>
    </location>
</feature>
<gene>
    <name evidence="2" type="ORF">X777_02977</name>
</gene>
<feature type="compositionally biased region" description="Basic and acidic residues" evidence="1">
    <location>
        <begin position="362"/>
        <end position="375"/>
    </location>
</feature>
<feature type="region of interest" description="Disordered" evidence="1">
    <location>
        <begin position="354"/>
        <end position="461"/>
    </location>
</feature>
<accession>A0A026WK58</accession>
<feature type="region of interest" description="Disordered" evidence="1">
    <location>
        <begin position="21"/>
        <end position="64"/>
    </location>
</feature>
<evidence type="ECO:0000313" key="2">
    <source>
        <dbReference type="EMBL" id="EZA56358.1"/>
    </source>
</evidence>
<feature type="compositionally biased region" description="Basic and acidic residues" evidence="1">
    <location>
        <begin position="390"/>
        <end position="422"/>
    </location>
</feature>
<feature type="compositionally biased region" description="Polar residues" evidence="1">
    <location>
        <begin position="82"/>
        <end position="105"/>
    </location>
</feature>
<reference evidence="2 3" key="1">
    <citation type="journal article" date="2014" name="Curr. Biol.">
        <title>The genome of the clonal raider ant Cerapachys biroi.</title>
        <authorList>
            <person name="Oxley P.R."/>
            <person name="Ji L."/>
            <person name="Fetter-Pruneda I."/>
            <person name="McKenzie S.K."/>
            <person name="Li C."/>
            <person name="Hu H."/>
            <person name="Zhang G."/>
            <person name="Kronauer D.J."/>
        </authorList>
    </citation>
    <scope>NUCLEOTIDE SEQUENCE [LARGE SCALE GENOMIC DNA]</scope>
</reference>
<keyword evidence="3" id="KW-1185">Reference proteome</keyword>
<dbReference type="EMBL" id="KK107167">
    <property type="protein sequence ID" value="EZA56358.1"/>
    <property type="molecule type" value="Genomic_DNA"/>
</dbReference>
<feature type="compositionally biased region" description="Gly residues" evidence="1">
    <location>
        <begin position="24"/>
        <end position="40"/>
    </location>
</feature>
<evidence type="ECO:0000256" key="1">
    <source>
        <dbReference type="SAM" id="MobiDB-lite"/>
    </source>
</evidence>
<dbReference type="STRING" id="2015173.A0A026WK58"/>
<evidence type="ECO:0000313" key="3">
    <source>
        <dbReference type="Proteomes" id="UP000053097"/>
    </source>
</evidence>
<dbReference type="AlphaFoldDB" id="A0A026WK58"/>
<proteinExistence type="predicted"/>
<dbReference type="Proteomes" id="UP000053097">
    <property type="component" value="Unassembled WGS sequence"/>
</dbReference>